<dbReference type="Gene3D" id="3.30.70.100">
    <property type="match status" value="1"/>
</dbReference>
<keyword evidence="2" id="KW-0560">Oxidoreductase</keyword>
<evidence type="ECO:0000313" key="3">
    <source>
        <dbReference type="Proteomes" id="UP001431217"/>
    </source>
</evidence>
<gene>
    <name evidence="2" type="ORF">M2650_12475</name>
</gene>
<accession>A0ABT0MKN3</accession>
<comment type="caution">
    <text evidence="2">The sequence shown here is derived from an EMBL/GenBank/DDBJ whole genome shotgun (WGS) entry which is preliminary data.</text>
</comment>
<keyword evidence="2" id="KW-0503">Monooxygenase</keyword>
<keyword evidence="3" id="KW-1185">Reference proteome</keyword>
<sequence length="116" mass="12836">MNNADAAHAVAFLYRWRLKPGMEAHFVEAWTRRTDALLARGGSLGSRLHRGDDGLWYGYAVWPNAEARRRAFETPMPDTGLSMDDAVAERLPEIALHPVADRIVAEPLPIGGAKVE</sequence>
<evidence type="ECO:0000313" key="2">
    <source>
        <dbReference type="EMBL" id="MCL1635437.1"/>
    </source>
</evidence>
<feature type="domain" description="ABM" evidence="1">
    <location>
        <begin position="15"/>
        <end position="74"/>
    </location>
</feature>
<evidence type="ECO:0000259" key="1">
    <source>
        <dbReference type="Pfam" id="PF03992"/>
    </source>
</evidence>
<dbReference type="Pfam" id="PF03992">
    <property type="entry name" value="ABM"/>
    <property type="match status" value="1"/>
</dbReference>
<dbReference type="EMBL" id="JAMBEP010000002">
    <property type="protein sequence ID" value="MCL1635437.1"/>
    <property type="molecule type" value="Genomic_DNA"/>
</dbReference>
<reference evidence="2 3" key="1">
    <citation type="submission" date="2022-05" db="EMBL/GenBank/DDBJ databases">
        <title>Luteimonas sp. SX5, whole genome shotgun sequencing project.</title>
        <authorList>
            <person name="Zhao G."/>
            <person name="Shen L."/>
        </authorList>
    </citation>
    <scope>NUCLEOTIDE SEQUENCE [LARGE SCALE GENOMIC DNA]</scope>
    <source>
        <strain evidence="2 3">SX5</strain>
    </source>
</reference>
<dbReference type="GO" id="GO:0004497">
    <property type="term" value="F:monooxygenase activity"/>
    <property type="evidence" value="ECO:0007669"/>
    <property type="project" value="UniProtKB-KW"/>
</dbReference>
<name>A0ABT0MKN3_9GAMM</name>
<dbReference type="InterPro" id="IPR011008">
    <property type="entry name" value="Dimeric_a/b-barrel"/>
</dbReference>
<dbReference type="RefSeq" id="WP_249474946.1">
    <property type="nucleotide sequence ID" value="NZ_JAMBEP010000002.1"/>
</dbReference>
<protein>
    <submittedName>
        <fullName evidence="2">Antibiotic biosynthesis monooxygenase</fullName>
    </submittedName>
</protein>
<dbReference type="SUPFAM" id="SSF54909">
    <property type="entry name" value="Dimeric alpha+beta barrel"/>
    <property type="match status" value="1"/>
</dbReference>
<proteinExistence type="predicted"/>
<dbReference type="Proteomes" id="UP001431217">
    <property type="component" value="Unassembled WGS sequence"/>
</dbReference>
<organism evidence="2 3">
    <name type="scientific">Luteimonas galliterrae</name>
    <dbReference type="NCBI Taxonomy" id="2940486"/>
    <lineage>
        <taxon>Bacteria</taxon>
        <taxon>Pseudomonadati</taxon>
        <taxon>Pseudomonadota</taxon>
        <taxon>Gammaproteobacteria</taxon>
        <taxon>Lysobacterales</taxon>
        <taxon>Lysobacteraceae</taxon>
        <taxon>Luteimonas</taxon>
    </lineage>
</organism>
<dbReference type="InterPro" id="IPR007138">
    <property type="entry name" value="ABM_dom"/>
</dbReference>